<dbReference type="InterPro" id="IPR045051">
    <property type="entry name" value="SBT"/>
</dbReference>
<evidence type="ECO:0000256" key="2">
    <source>
        <dbReference type="ARBA" id="ARBA00022670"/>
    </source>
</evidence>
<feature type="domain" description="Peptidase S8/S53" evidence="7">
    <location>
        <begin position="1"/>
        <end position="90"/>
    </location>
</feature>
<keyword evidence="9" id="KW-1185">Reference proteome</keyword>
<organism evidence="8 9">
    <name type="scientific">Datura stramonium</name>
    <name type="common">Jimsonweed</name>
    <name type="synonym">Common thornapple</name>
    <dbReference type="NCBI Taxonomy" id="4076"/>
    <lineage>
        <taxon>Eukaryota</taxon>
        <taxon>Viridiplantae</taxon>
        <taxon>Streptophyta</taxon>
        <taxon>Embryophyta</taxon>
        <taxon>Tracheophyta</taxon>
        <taxon>Spermatophyta</taxon>
        <taxon>Magnoliopsida</taxon>
        <taxon>eudicotyledons</taxon>
        <taxon>Gunneridae</taxon>
        <taxon>Pentapetalae</taxon>
        <taxon>asterids</taxon>
        <taxon>lamiids</taxon>
        <taxon>Solanales</taxon>
        <taxon>Solanaceae</taxon>
        <taxon>Solanoideae</taxon>
        <taxon>Datureae</taxon>
        <taxon>Datura</taxon>
    </lineage>
</organism>
<evidence type="ECO:0000256" key="4">
    <source>
        <dbReference type="ARBA" id="ARBA00022801"/>
    </source>
</evidence>
<name>A0ABS8Y673_DATST</name>
<dbReference type="Gene3D" id="3.40.50.200">
    <property type="entry name" value="Peptidase S8/S53 domain"/>
    <property type="match status" value="1"/>
</dbReference>
<dbReference type="EMBL" id="JACEIK010056846">
    <property type="protein sequence ID" value="MCE5167163.1"/>
    <property type="molecule type" value="Genomic_DNA"/>
</dbReference>
<evidence type="ECO:0000256" key="1">
    <source>
        <dbReference type="ARBA" id="ARBA00011073"/>
    </source>
</evidence>
<dbReference type="Proteomes" id="UP000823775">
    <property type="component" value="Unassembled WGS sequence"/>
</dbReference>
<protein>
    <recommendedName>
        <fullName evidence="7">Peptidase S8/S53 domain-containing protein</fullName>
    </recommendedName>
</protein>
<dbReference type="PROSITE" id="PS00138">
    <property type="entry name" value="SUBTILASE_SER"/>
    <property type="match status" value="1"/>
</dbReference>
<comment type="caution">
    <text evidence="8">The sequence shown here is derived from an EMBL/GenBank/DDBJ whole genome shotgun (WGS) entry which is preliminary data.</text>
</comment>
<sequence>MAPFSSKGPNVIDPNILKLDITAPGFNILAAWSEASYPLKFPEDHRVVKYNMQSGTSMSCPHVSAVIALLKSIHPDWSSAATRPTLMTTLILLYSVSLQELNSEWIF</sequence>
<evidence type="ECO:0000256" key="6">
    <source>
        <dbReference type="PROSITE-ProRule" id="PRU01240"/>
    </source>
</evidence>
<evidence type="ECO:0000256" key="5">
    <source>
        <dbReference type="ARBA" id="ARBA00022825"/>
    </source>
</evidence>
<comment type="caution">
    <text evidence="6">Lacks conserved residue(s) required for the propagation of feature annotation.</text>
</comment>
<keyword evidence="2" id="KW-0645">Protease</keyword>
<keyword evidence="4" id="KW-0378">Hydrolase</keyword>
<dbReference type="PANTHER" id="PTHR10795">
    <property type="entry name" value="PROPROTEIN CONVERTASE SUBTILISIN/KEXIN"/>
    <property type="match status" value="1"/>
</dbReference>
<keyword evidence="5" id="KW-0720">Serine protease</keyword>
<proteinExistence type="inferred from homology"/>
<dbReference type="InterPro" id="IPR036852">
    <property type="entry name" value="Peptidase_S8/S53_dom_sf"/>
</dbReference>
<dbReference type="InterPro" id="IPR000209">
    <property type="entry name" value="Peptidase_S8/S53_dom"/>
</dbReference>
<accession>A0ABS8Y673</accession>
<evidence type="ECO:0000313" key="9">
    <source>
        <dbReference type="Proteomes" id="UP000823775"/>
    </source>
</evidence>
<comment type="similarity">
    <text evidence="1 6">Belongs to the peptidase S8 family.</text>
</comment>
<evidence type="ECO:0000256" key="3">
    <source>
        <dbReference type="ARBA" id="ARBA00022729"/>
    </source>
</evidence>
<dbReference type="Pfam" id="PF00082">
    <property type="entry name" value="Peptidase_S8"/>
    <property type="match status" value="1"/>
</dbReference>
<gene>
    <name evidence="8" type="ORF">HAX54_040341</name>
</gene>
<evidence type="ECO:0000313" key="8">
    <source>
        <dbReference type="EMBL" id="MCE5167163.1"/>
    </source>
</evidence>
<dbReference type="InterPro" id="IPR023828">
    <property type="entry name" value="Peptidase_S8_Ser-AS"/>
</dbReference>
<evidence type="ECO:0000259" key="7">
    <source>
        <dbReference type="Pfam" id="PF00082"/>
    </source>
</evidence>
<dbReference type="SUPFAM" id="SSF52743">
    <property type="entry name" value="Subtilisin-like"/>
    <property type="match status" value="1"/>
</dbReference>
<dbReference type="PROSITE" id="PS51892">
    <property type="entry name" value="SUBTILASE"/>
    <property type="match status" value="1"/>
</dbReference>
<keyword evidence="3" id="KW-0732">Signal</keyword>
<reference evidence="8 9" key="1">
    <citation type="journal article" date="2021" name="BMC Genomics">
        <title>Datura genome reveals duplications of psychoactive alkaloid biosynthetic genes and high mutation rate following tissue culture.</title>
        <authorList>
            <person name="Rajewski A."/>
            <person name="Carter-House D."/>
            <person name="Stajich J."/>
            <person name="Litt A."/>
        </authorList>
    </citation>
    <scope>NUCLEOTIDE SEQUENCE [LARGE SCALE GENOMIC DNA]</scope>
    <source>
        <strain evidence="8">AR-01</strain>
    </source>
</reference>